<organism evidence="3 4">
    <name type="scientific">Ruegeria spongiae</name>
    <dbReference type="NCBI Taxonomy" id="2942209"/>
    <lineage>
        <taxon>Bacteria</taxon>
        <taxon>Pseudomonadati</taxon>
        <taxon>Pseudomonadota</taxon>
        <taxon>Alphaproteobacteria</taxon>
        <taxon>Rhodobacterales</taxon>
        <taxon>Roseobacteraceae</taxon>
        <taxon>Ruegeria</taxon>
    </lineage>
</organism>
<accession>A0ABT0Q2I3</accession>
<reference evidence="3" key="1">
    <citation type="submission" date="2022-05" db="EMBL/GenBank/DDBJ databases">
        <authorList>
            <person name="Park J.-S."/>
        </authorList>
    </citation>
    <scope>NUCLEOTIDE SEQUENCE</scope>
    <source>
        <strain evidence="3">2012CJ41-6</strain>
    </source>
</reference>
<dbReference type="Proteomes" id="UP001203880">
    <property type="component" value="Unassembled WGS sequence"/>
</dbReference>
<proteinExistence type="predicted"/>
<name>A0ABT0Q2I3_9RHOB</name>
<keyword evidence="2" id="KW-0812">Transmembrane</keyword>
<gene>
    <name evidence="3" type="ORF">M3P21_08850</name>
</gene>
<evidence type="ECO:0000256" key="2">
    <source>
        <dbReference type="SAM" id="Phobius"/>
    </source>
</evidence>
<protein>
    <submittedName>
        <fullName evidence="3">Uncharacterized protein</fullName>
    </submittedName>
</protein>
<dbReference type="RefSeq" id="WP_249709019.1">
    <property type="nucleotide sequence ID" value="NZ_JAMFMB010000009.1"/>
</dbReference>
<feature type="transmembrane region" description="Helical" evidence="2">
    <location>
        <begin position="157"/>
        <end position="187"/>
    </location>
</feature>
<keyword evidence="4" id="KW-1185">Reference proteome</keyword>
<keyword evidence="2" id="KW-1133">Transmembrane helix</keyword>
<keyword evidence="1" id="KW-0175">Coiled coil</keyword>
<dbReference type="EMBL" id="JAMFMB010000009">
    <property type="protein sequence ID" value="MCL6283637.1"/>
    <property type="molecule type" value="Genomic_DNA"/>
</dbReference>
<evidence type="ECO:0000313" key="4">
    <source>
        <dbReference type="Proteomes" id="UP001203880"/>
    </source>
</evidence>
<comment type="caution">
    <text evidence="3">The sequence shown here is derived from an EMBL/GenBank/DDBJ whole genome shotgun (WGS) entry which is preliminary data.</text>
</comment>
<keyword evidence="2" id="KW-0472">Membrane</keyword>
<feature type="coiled-coil region" evidence="1">
    <location>
        <begin position="244"/>
        <end position="271"/>
    </location>
</feature>
<evidence type="ECO:0000256" key="1">
    <source>
        <dbReference type="SAM" id="Coils"/>
    </source>
</evidence>
<evidence type="ECO:0000313" key="3">
    <source>
        <dbReference type="EMBL" id="MCL6283637.1"/>
    </source>
</evidence>
<sequence length="358" mass="38930">MSGVTATVMRTLTLPKSGKLAEKALKDTYKIEIELAGQGPKTAVGQAILKAFPKVLDNDLNSRRKQWDDRNIKIWKDTGTALEHKNMTEQKAQALVKAAEKQITANWNEYNQKIAKPTALSIVEALAKNEAKKAGEKIGKSKIKFWSEDLKESRLGIWGSLIGAAVFGAATTPLGWIGAGLSAVLLLGKGYRSAWKIAQKQSVDVQTNLNNIKDGLSTAQSALNKLEPHLKMLGGAQSKTAAQMVTAQLELEKMRQELEKLETRAKTEKAVKEGEYIKKLRAGVDNQFFKVEALHKTIVAQASLEKRIADAIGAVEAAASEATARRSGWNKIMADYTDVSKESDSLISAMSKLAGKLG</sequence>